<dbReference type="Proteomes" id="UP000591626">
    <property type="component" value="Unassembled WGS sequence"/>
</dbReference>
<comment type="similarity">
    <text evidence="1">Belongs to the Rv1128c/1148c/1588c/1702c/1945/3466 family.</text>
</comment>
<evidence type="ECO:0000256" key="2">
    <source>
        <dbReference type="SAM" id="MobiDB-lite"/>
    </source>
</evidence>
<feature type="region of interest" description="Disordered" evidence="2">
    <location>
        <begin position="399"/>
        <end position="474"/>
    </location>
</feature>
<feature type="compositionally biased region" description="Basic and acidic residues" evidence="2">
    <location>
        <begin position="399"/>
        <end position="424"/>
    </location>
</feature>
<accession>A0AAP7CBB1</accession>
<comment type="caution">
    <text evidence="4">The sequence shown here is derived from an EMBL/GenBank/DDBJ whole genome shotgun (WGS) entry which is preliminary data.</text>
</comment>
<name>A0AAP7CBB1_9CORY</name>
<dbReference type="InterPro" id="IPR003615">
    <property type="entry name" value="HNH_nuc"/>
</dbReference>
<dbReference type="Gene3D" id="1.10.30.50">
    <property type="match status" value="1"/>
</dbReference>
<evidence type="ECO:0000256" key="1">
    <source>
        <dbReference type="ARBA" id="ARBA00023450"/>
    </source>
</evidence>
<dbReference type="SMART" id="SM00507">
    <property type="entry name" value="HNHc"/>
    <property type="match status" value="1"/>
</dbReference>
<evidence type="ECO:0000313" key="5">
    <source>
        <dbReference type="Proteomes" id="UP000591626"/>
    </source>
</evidence>
<feature type="compositionally biased region" description="Polar residues" evidence="2">
    <location>
        <begin position="429"/>
        <end position="442"/>
    </location>
</feature>
<organism evidence="4 5">
    <name type="scientific">Corynebacterium coyleae</name>
    <dbReference type="NCBI Taxonomy" id="53374"/>
    <lineage>
        <taxon>Bacteria</taxon>
        <taxon>Bacillati</taxon>
        <taxon>Actinomycetota</taxon>
        <taxon>Actinomycetes</taxon>
        <taxon>Mycobacteriales</taxon>
        <taxon>Corynebacteriaceae</taxon>
        <taxon>Corynebacterium</taxon>
    </lineage>
</organism>
<dbReference type="Pfam" id="PF02720">
    <property type="entry name" value="DUF222"/>
    <property type="match status" value="1"/>
</dbReference>
<dbReference type="EMBL" id="JAAUVV010000001">
    <property type="protein sequence ID" value="NJJ02881.1"/>
    <property type="molecule type" value="Genomic_DNA"/>
</dbReference>
<dbReference type="GO" id="GO:0004519">
    <property type="term" value="F:endonuclease activity"/>
    <property type="evidence" value="ECO:0007669"/>
    <property type="project" value="InterPro"/>
</dbReference>
<feature type="domain" description="HNH nuclease" evidence="3">
    <location>
        <begin position="343"/>
        <end position="395"/>
    </location>
</feature>
<dbReference type="GO" id="GO:0008270">
    <property type="term" value="F:zinc ion binding"/>
    <property type="evidence" value="ECO:0007669"/>
    <property type="project" value="InterPro"/>
</dbReference>
<proteinExistence type="inferred from homology"/>
<dbReference type="Pfam" id="PF01844">
    <property type="entry name" value="HNH"/>
    <property type="match status" value="1"/>
</dbReference>
<reference evidence="4 5" key="1">
    <citation type="submission" date="2020-03" db="EMBL/GenBank/DDBJ databases">
        <title>Draft genome sequences of bacterial isolates from the female urobiome.</title>
        <authorList>
            <person name="Miller-Ensminger T."/>
            <person name="Wolfe A.J."/>
            <person name="Putonti C."/>
        </authorList>
    </citation>
    <scope>NUCLEOTIDE SEQUENCE [LARGE SCALE GENOMIC DNA]</scope>
    <source>
        <strain evidence="4 5">UMB8490</strain>
    </source>
</reference>
<feature type="region of interest" description="Disordered" evidence="2">
    <location>
        <begin position="76"/>
        <end position="129"/>
    </location>
</feature>
<feature type="compositionally biased region" description="Pro residues" evidence="2">
    <location>
        <begin position="464"/>
        <end position="474"/>
    </location>
</feature>
<dbReference type="InterPro" id="IPR002711">
    <property type="entry name" value="HNH"/>
</dbReference>
<dbReference type="AlphaFoldDB" id="A0AAP7CBB1"/>
<sequence>MMEPDSLHLLGTHQAIERLHGSLPLLGNVNAAFAHLCTRDNAGSLVGANHPVEYLTQRLGLSRAQAFDLLNHGKRLFGEPDIPVPPTNPEQTEEEKRAAEEEAQRRKEQEKKAQERARKAAREKKASEEKKRIISNALKDLNEHANPGYLECYSQAMEAAARMTPEELRKFVTDLVRKANRAGLDYEKKKDPLAAFKKRGISFGPTDADGGSYARLYLDAASRAKFEAALAAGEAPGSHLPDGSKDTRTKQQRRFDQLMHILDNYSQARITRDRGIGTVVVTLTLEDLVGADWQTRFSTNTSVDLTALDILHLGLAGDTFALQLDSATGVPLSLGRARLASIEQRLVLLATQGVCAWNGCTKPGVELEAHHLQSYLHGGVTDLNNLILLCREHHRCNNDNRDGAGGKGHFEKDPDTWDITHHPADGGPPTTTSTWQFEQSPGQRHKRKIRDKHPSFDDQELPGTDPPLFAPDTG</sequence>
<gene>
    <name evidence="4" type="ORF">HC138_00585</name>
</gene>
<dbReference type="InterPro" id="IPR003870">
    <property type="entry name" value="DUF222"/>
</dbReference>
<evidence type="ECO:0000313" key="4">
    <source>
        <dbReference type="EMBL" id="NJJ02881.1"/>
    </source>
</evidence>
<dbReference type="GO" id="GO:0003676">
    <property type="term" value="F:nucleic acid binding"/>
    <property type="evidence" value="ECO:0007669"/>
    <property type="project" value="InterPro"/>
</dbReference>
<dbReference type="CDD" id="cd00085">
    <property type="entry name" value="HNHc"/>
    <property type="match status" value="1"/>
</dbReference>
<feature type="compositionally biased region" description="Basic and acidic residues" evidence="2">
    <location>
        <begin position="94"/>
        <end position="129"/>
    </location>
</feature>
<protein>
    <submittedName>
        <fullName evidence="4">DUF222 domain-containing protein</fullName>
    </submittedName>
</protein>
<evidence type="ECO:0000259" key="3">
    <source>
        <dbReference type="SMART" id="SM00507"/>
    </source>
</evidence>